<dbReference type="SUPFAM" id="SSF51735">
    <property type="entry name" value="NAD(P)-binding Rossmann-fold domains"/>
    <property type="match status" value="1"/>
</dbReference>
<dbReference type="PROSITE" id="PS00061">
    <property type="entry name" value="ADH_SHORT"/>
    <property type="match status" value="1"/>
</dbReference>
<evidence type="ECO:0000259" key="3">
    <source>
        <dbReference type="SMART" id="SM00822"/>
    </source>
</evidence>
<feature type="domain" description="Ketoreductase" evidence="3">
    <location>
        <begin position="11"/>
        <end position="196"/>
    </location>
</feature>
<dbReference type="Proteomes" id="UP000244081">
    <property type="component" value="Unassembled WGS sequence"/>
</dbReference>
<dbReference type="RefSeq" id="WP_107991653.1">
    <property type="nucleotide sequence ID" value="NZ_QAYG01000011.1"/>
</dbReference>
<dbReference type="InterPro" id="IPR057326">
    <property type="entry name" value="KR_dom"/>
</dbReference>
<dbReference type="PRINTS" id="PR00080">
    <property type="entry name" value="SDRFAMILY"/>
</dbReference>
<keyword evidence="5" id="KW-1185">Reference proteome</keyword>
<dbReference type="PANTHER" id="PTHR42760:SF133">
    <property type="entry name" value="3-OXOACYL-[ACYL-CARRIER-PROTEIN] REDUCTASE"/>
    <property type="match status" value="1"/>
</dbReference>
<comment type="similarity">
    <text evidence="1">Belongs to the short-chain dehydrogenases/reductases (SDR) family.</text>
</comment>
<gene>
    <name evidence="4" type="ORF">C8N35_11181</name>
</gene>
<protein>
    <submittedName>
        <fullName evidence="4">NAD(P)-dependent dehydrogenase (Short-subunit alcohol dehydrogenase family)</fullName>
    </submittedName>
</protein>
<organism evidence="4 5">
    <name type="scientific">Breoghania corrubedonensis</name>
    <dbReference type="NCBI Taxonomy" id="665038"/>
    <lineage>
        <taxon>Bacteria</taxon>
        <taxon>Pseudomonadati</taxon>
        <taxon>Pseudomonadota</taxon>
        <taxon>Alphaproteobacteria</taxon>
        <taxon>Hyphomicrobiales</taxon>
        <taxon>Stappiaceae</taxon>
        <taxon>Breoghania</taxon>
    </lineage>
</organism>
<dbReference type="PANTHER" id="PTHR42760">
    <property type="entry name" value="SHORT-CHAIN DEHYDROGENASES/REDUCTASES FAMILY MEMBER"/>
    <property type="match status" value="1"/>
</dbReference>
<dbReference type="InterPro" id="IPR020904">
    <property type="entry name" value="Sc_DH/Rdtase_CS"/>
</dbReference>
<dbReference type="OrthoDB" id="5457012at2"/>
<dbReference type="InterPro" id="IPR036291">
    <property type="entry name" value="NAD(P)-bd_dom_sf"/>
</dbReference>
<name>A0A2T5UYN0_9HYPH</name>
<evidence type="ECO:0000313" key="5">
    <source>
        <dbReference type="Proteomes" id="UP000244081"/>
    </source>
</evidence>
<dbReference type="PRINTS" id="PR00081">
    <property type="entry name" value="GDHRDH"/>
</dbReference>
<dbReference type="Pfam" id="PF13561">
    <property type="entry name" value="adh_short_C2"/>
    <property type="match status" value="1"/>
</dbReference>
<dbReference type="AlphaFoldDB" id="A0A2T5UYN0"/>
<dbReference type="SMART" id="SM00822">
    <property type="entry name" value="PKS_KR"/>
    <property type="match status" value="1"/>
</dbReference>
<evidence type="ECO:0000256" key="2">
    <source>
        <dbReference type="ARBA" id="ARBA00023002"/>
    </source>
</evidence>
<proteinExistence type="inferred from homology"/>
<dbReference type="CDD" id="cd05233">
    <property type="entry name" value="SDR_c"/>
    <property type="match status" value="1"/>
</dbReference>
<dbReference type="GO" id="GO:0016616">
    <property type="term" value="F:oxidoreductase activity, acting on the CH-OH group of donors, NAD or NADP as acceptor"/>
    <property type="evidence" value="ECO:0007669"/>
    <property type="project" value="TreeGrafter"/>
</dbReference>
<evidence type="ECO:0000256" key="1">
    <source>
        <dbReference type="ARBA" id="ARBA00006484"/>
    </source>
</evidence>
<comment type="caution">
    <text evidence="4">The sequence shown here is derived from an EMBL/GenBank/DDBJ whole genome shotgun (WGS) entry which is preliminary data.</text>
</comment>
<accession>A0A2T5UYN0</accession>
<dbReference type="Gene3D" id="3.40.50.720">
    <property type="entry name" value="NAD(P)-binding Rossmann-like Domain"/>
    <property type="match status" value="1"/>
</dbReference>
<dbReference type="NCBIfam" id="NF006121">
    <property type="entry name" value="PRK08265.1"/>
    <property type="match status" value="1"/>
</dbReference>
<keyword evidence="2" id="KW-0560">Oxidoreductase</keyword>
<dbReference type="EMBL" id="QAYG01000011">
    <property type="protein sequence ID" value="PTW56618.1"/>
    <property type="molecule type" value="Genomic_DNA"/>
</dbReference>
<sequence>MAEAGQALAGKVALVTGGTHSIGAAICRRLHRAGARVLVTGIADQAGEALARDLNGGERRDDALYRHLDVRSDAEIEAALEACQAAFGRLDILVNCACSYRDRGPDSSRDDWLETLNVNIVGPAMLVQKAGALLTKPGGVIVNIGSISGKVGSRERGPYAAGKAALMHFTKLAAAALGPEGMRVVSVSPGWTWSPPMEAMTQGRRDIADAAGGHVNPLGRVGRMEEVANVVAFVASDEAGWVTGCDIAVDGGFSALGPDQGLGPKHWCDSAAREN</sequence>
<reference evidence="4 5" key="1">
    <citation type="submission" date="2018-04" db="EMBL/GenBank/DDBJ databases">
        <title>Genomic Encyclopedia of Archaeal and Bacterial Type Strains, Phase II (KMG-II): from individual species to whole genera.</title>
        <authorList>
            <person name="Goeker M."/>
        </authorList>
    </citation>
    <scope>NUCLEOTIDE SEQUENCE [LARGE SCALE GENOMIC DNA]</scope>
    <source>
        <strain evidence="4 5">DSM 23382</strain>
    </source>
</reference>
<evidence type="ECO:0000313" key="4">
    <source>
        <dbReference type="EMBL" id="PTW56618.1"/>
    </source>
</evidence>
<dbReference type="InterPro" id="IPR002347">
    <property type="entry name" value="SDR_fam"/>
</dbReference>
<dbReference type="FunFam" id="3.40.50.720:FF:000084">
    <property type="entry name" value="Short-chain dehydrogenase reductase"/>
    <property type="match status" value="1"/>
</dbReference>